<accession>A0A8C0VZ95</accession>
<feature type="signal peptide" evidence="1">
    <location>
        <begin position="1"/>
        <end position="22"/>
    </location>
</feature>
<name>A0A8C0VZ95_CASCN</name>
<protein>
    <recommendedName>
        <fullName evidence="3">Beta-defensin</fullName>
    </recommendedName>
</protein>
<feature type="chain" id="PRO_5034158464" description="Beta-defensin" evidence="1">
    <location>
        <begin position="23"/>
        <end position="63"/>
    </location>
</feature>
<dbReference type="AlphaFoldDB" id="A0A8C0VZ95"/>
<evidence type="ECO:0008006" key="3">
    <source>
        <dbReference type="Google" id="ProtNLM"/>
    </source>
</evidence>
<organism evidence="2">
    <name type="scientific">Castor canadensis</name>
    <name type="common">American beaver</name>
    <dbReference type="NCBI Taxonomy" id="51338"/>
    <lineage>
        <taxon>Eukaryota</taxon>
        <taxon>Metazoa</taxon>
        <taxon>Chordata</taxon>
        <taxon>Craniata</taxon>
        <taxon>Vertebrata</taxon>
        <taxon>Euteleostomi</taxon>
        <taxon>Mammalia</taxon>
        <taxon>Eutheria</taxon>
        <taxon>Euarchontoglires</taxon>
        <taxon>Glires</taxon>
        <taxon>Rodentia</taxon>
        <taxon>Castorimorpha</taxon>
        <taxon>Castoridae</taxon>
        <taxon>Castor</taxon>
    </lineage>
</organism>
<proteinExistence type="predicted"/>
<evidence type="ECO:0000256" key="1">
    <source>
        <dbReference type="SAM" id="SignalP"/>
    </source>
</evidence>
<dbReference type="Ensembl" id="ENSCCNT00000004041.1">
    <property type="protein sequence ID" value="ENSCCNP00000003054.1"/>
    <property type="gene ID" value="ENSCCNG00000003315.1"/>
</dbReference>
<keyword evidence="1" id="KW-0732">Signal</keyword>
<reference evidence="2" key="1">
    <citation type="submission" date="2023-09" db="UniProtKB">
        <authorList>
            <consortium name="Ensembl"/>
        </authorList>
    </citation>
    <scope>IDENTIFICATION</scope>
</reference>
<evidence type="ECO:0000313" key="2">
    <source>
        <dbReference type="Ensembl" id="ENSCCNP00000003054.1"/>
    </source>
</evidence>
<sequence>MRLFYLFILLVIIISQVKPGCGHYKMHHYCDSYTSVCLKRKKNCIICKPGLCPDRSFCCVRSL</sequence>